<dbReference type="PANTHER" id="PTHR10192:SF5">
    <property type="entry name" value="GEPHYRIN"/>
    <property type="match status" value="1"/>
</dbReference>
<dbReference type="Gene3D" id="3.40.980.10">
    <property type="entry name" value="MoaB/Mog-like domain"/>
    <property type="match status" value="1"/>
</dbReference>
<dbReference type="Gene3D" id="2.40.340.10">
    <property type="entry name" value="MoeA, C-terminal, domain IV"/>
    <property type="match status" value="1"/>
</dbReference>
<organism evidence="11 12">
    <name type="scientific">Clostridium sardiniense</name>
    <name type="common">Clostridium absonum</name>
    <dbReference type="NCBI Taxonomy" id="29369"/>
    <lineage>
        <taxon>Bacteria</taxon>
        <taxon>Bacillati</taxon>
        <taxon>Bacillota</taxon>
        <taxon>Clostridia</taxon>
        <taxon>Eubacteriales</taxon>
        <taxon>Clostridiaceae</taxon>
        <taxon>Clostridium</taxon>
    </lineage>
</organism>
<comment type="caution">
    <text evidence="11">The sequence shown here is derived from an EMBL/GenBank/DDBJ whole genome shotgun (WGS) entry which is preliminary data.</text>
</comment>
<dbReference type="InterPro" id="IPR001453">
    <property type="entry name" value="MoaB/Mog_dom"/>
</dbReference>
<dbReference type="RefSeq" id="WP_221860416.1">
    <property type="nucleotide sequence ID" value="NZ_JAIKTU010000005.1"/>
</dbReference>
<keyword evidence="9" id="KW-0460">Magnesium</keyword>
<dbReference type="Pfam" id="PF03453">
    <property type="entry name" value="MoeA_N"/>
    <property type="match status" value="1"/>
</dbReference>
<dbReference type="SUPFAM" id="SSF63882">
    <property type="entry name" value="MoeA N-terminal region -like"/>
    <property type="match status" value="1"/>
</dbReference>
<dbReference type="SUPFAM" id="SSF53218">
    <property type="entry name" value="Molybdenum cofactor biosynthesis proteins"/>
    <property type="match status" value="1"/>
</dbReference>
<keyword evidence="12" id="KW-1185">Reference proteome</keyword>
<dbReference type="SMART" id="SM00852">
    <property type="entry name" value="MoCF_biosynth"/>
    <property type="match status" value="1"/>
</dbReference>
<protein>
    <recommendedName>
        <fullName evidence="5 9">Molybdopterin molybdenumtransferase</fullName>
        <ecNumber evidence="4 9">2.10.1.1</ecNumber>
    </recommendedName>
</protein>
<evidence type="ECO:0000256" key="4">
    <source>
        <dbReference type="ARBA" id="ARBA00013269"/>
    </source>
</evidence>
<reference evidence="11 12" key="1">
    <citation type="journal article" date="2021" name="Cell Host Microbe">
        <title>in vivo commensal control of Clostridioides difficile virulence.</title>
        <authorList>
            <person name="Girinathan B.P."/>
            <person name="Dibenedetto N."/>
            <person name="Worley J.N."/>
            <person name="Peltier J."/>
            <person name="Arrieta-Ortiz M.L."/>
            <person name="Rupa Christinal Immanuel S."/>
            <person name="Lavin R."/>
            <person name="Delaney M.L."/>
            <person name="Cummins C."/>
            <person name="Hoffmann M."/>
            <person name="Luo Y."/>
            <person name="Gonzalez-Escalona N."/>
            <person name="Allard M."/>
            <person name="Onderdonk A.B."/>
            <person name="Gerber G.K."/>
            <person name="Sonenshein A.L."/>
            <person name="Baliga N."/>
            <person name="Dupuy B."/>
            <person name="Bry L."/>
        </authorList>
    </citation>
    <scope>NUCLEOTIDE SEQUENCE [LARGE SCALE GENOMIC DNA]</scope>
    <source>
        <strain evidence="11 12">DSM 599</strain>
    </source>
</reference>
<comment type="similarity">
    <text evidence="3 9">Belongs to the MoeA family.</text>
</comment>
<dbReference type="InterPro" id="IPR005110">
    <property type="entry name" value="MoeA_linker/N"/>
</dbReference>
<accession>A0ABS7KXG6</accession>
<dbReference type="PANTHER" id="PTHR10192">
    <property type="entry name" value="MOLYBDOPTERIN BIOSYNTHESIS PROTEIN"/>
    <property type="match status" value="1"/>
</dbReference>
<dbReference type="EMBL" id="JAIKTU010000005">
    <property type="protein sequence ID" value="MBY0755272.1"/>
    <property type="molecule type" value="Genomic_DNA"/>
</dbReference>
<dbReference type="Pfam" id="PF03454">
    <property type="entry name" value="MoeA_C"/>
    <property type="match status" value="1"/>
</dbReference>
<keyword evidence="7 9" id="KW-0501">Molybdenum cofactor biosynthesis</keyword>
<sequence>MISLEEARELLFSKLKKMDYEEVSIEDSLGRVLYEDIYSKIDNPPFPRSPLDGYAVRGEDTKGASKENPIELKIIDKIYAGYASEKELGKGEAIRIMTGAPIPNGADCVIRQEDTLEDKDSIVKIYKEHNSYDNYCYKGEDFKIGTKLLKKDVLITSSEIMCIASLGLDKIKVYKRPVVGILNTGDEIQNPGTKLKYGKIYNSNGYFLKSRLQELGCESIVYSLICDDDLEIIKAIEELEENCDIIISTGGVSVGEKDRVRISAEKAGYEILFWKIDMKPGSPMFGAHKDGRLYIGLSGTPVAAATSFELTCREVIGKMLSSDEIALKEREAILMDDFNKVSNKRRFLRVNINSKNEVHINNVYQTPGQVHTMINSNAILEVRPNTSLKKGDKVKVLI</sequence>
<gene>
    <name evidence="11" type="ORF">K5V21_07365</name>
</gene>
<evidence type="ECO:0000256" key="2">
    <source>
        <dbReference type="ARBA" id="ARBA00005046"/>
    </source>
</evidence>
<dbReference type="Proteomes" id="UP001299068">
    <property type="component" value="Unassembled WGS sequence"/>
</dbReference>
<proteinExistence type="inferred from homology"/>
<evidence type="ECO:0000256" key="3">
    <source>
        <dbReference type="ARBA" id="ARBA00010763"/>
    </source>
</evidence>
<dbReference type="EC" id="2.10.1.1" evidence="4 9"/>
<dbReference type="CDD" id="cd00887">
    <property type="entry name" value="MoeA"/>
    <property type="match status" value="1"/>
</dbReference>
<evidence type="ECO:0000256" key="7">
    <source>
        <dbReference type="ARBA" id="ARBA00023150"/>
    </source>
</evidence>
<evidence type="ECO:0000256" key="8">
    <source>
        <dbReference type="ARBA" id="ARBA00047317"/>
    </source>
</evidence>
<dbReference type="NCBIfam" id="TIGR00177">
    <property type="entry name" value="molyb_syn"/>
    <property type="match status" value="1"/>
</dbReference>
<comment type="catalytic activity">
    <reaction evidence="8">
        <text>adenylyl-molybdopterin + molybdate = Mo-molybdopterin + AMP + H(+)</text>
        <dbReference type="Rhea" id="RHEA:35047"/>
        <dbReference type="ChEBI" id="CHEBI:15378"/>
        <dbReference type="ChEBI" id="CHEBI:36264"/>
        <dbReference type="ChEBI" id="CHEBI:62727"/>
        <dbReference type="ChEBI" id="CHEBI:71302"/>
        <dbReference type="ChEBI" id="CHEBI:456215"/>
        <dbReference type="EC" id="2.10.1.1"/>
    </reaction>
</comment>
<evidence type="ECO:0000256" key="9">
    <source>
        <dbReference type="RuleBase" id="RU365090"/>
    </source>
</evidence>
<comment type="function">
    <text evidence="1 9">Catalyzes the insertion of molybdate into adenylated molybdopterin with the concomitant release of AMP.</text>
</comment>
<keyword evidence="6 9" id="KW-0500">Molybdenum</keyword>
<evidence type="ECO:0000313" key="12">
    <source>
        <dbReference type="Proteomes" id="UP001299068"/>
    </source>
</evidence>
<dbReference type="Gene3D" id="2.170.190.11">
    <property type="entry name" value="Molybdopterin biosynthesis moea protein, domain 3"/>
    <property type="match status" value="1"/>
</dbReference>
<evidence type="ECO:0000313" key="11">
    <source>
        <dbReference type="EMBL" id="MBY0755272.1"/>
    </source>
</evidence>
<comment type="pathway">
    <text evidence="2 9">Cofactor biosynthesis; molybdopterin biosynthesis.</text>
</comment>
<dbReference type="InterPro" id="IPR036135">
    <property type="entry name" value="MoeA_linker/N_sf"/>
</dbReference>
<name>A0ABS7KXG6_CLOSR</name>
<evidence type="ECO:0000259" key="10">
    <source>
        <dbReference type="SMART" id="SM00852"/>
    </source>
</evidence>
<keyword evidence="9" id="KW-0808">Transferase</keyword>
<dbReference type="Pfam" id="PF00994">
    <property type="entry name" value="MoCF_biosynth"/>
    <property type="match status" value="1"/>
</dbReference>
<keyword evidence="9" id="KW-0479">Metal-binding</keyword>
<dbReference type="SUPFAM" id="SSF63867">
    <property type="entry name" value="MoeA C-terminal domain-like"/>
    <property type="match status" value="1"/>
</dbReference>
<dbReference type="InterPro" id="IPR036425">
    <property type="entry name" value="MoaB/Mog-like_dom_sf"/>
</dbReference>
<evidence type="ECO:0000256" key="6">
    <source>
        <dbReference type="ARBA" id="ARBA00022505"/>
    </source>
</evidence>
<comment type="cofactor">
    <cofactor evidence="9">
        <name>Mg(2+)</name>
        <dbReference type="ChEBI" id="CHEBI:18420"/>
    </cofactor>
</comment>
<feature type="domain" description="MoaB/Mog" evidence="10">
    <location>
        <begin position="180"/>
        <end position="318"/>
    </location>
</feature>
<evidence type="ECO:0000256" key="5">
    <source>
        <dbReference type="ARBA" id="ARBA00021108"/>
    </source>
</evidence>
<dbReference type="InterPro" id="IPR005111">
    <property type="entry name" value="MoeA_C_domain_IV"/>
</dbReference>
<dbReference type="Gene3D" id="3.90.105.10">
    <property type="entry name" value="Molybdopterin biosynthesis moea protein, domain 2"/>
    <property type="match status" value="1"/>
</dbReference>
<dbReference type="InterPro" id="IPR036688">
    <property type="entry name" value="MoeA_C_domain_IV_sf"/>
</dbReference>
<evidence type="ECO:0000256" key="1">
    <source>
        <dbReference type="ARBA" id="ARBA00002901"/>
    </source>
</evidence>
<dbReference type="InterPro" id="IPR038987">
    <property type="entry name" value="MoeA-like"/>
</dbReference>